<accession>A0A0E0J150</accession>
<name>A0A0E0J150_ORYNI</name>
<organism evidence="1">
    <name type="scientific">Oryza nivara</name>
    <name type="common">Indian wild rice</name>
    <name type="synonym">Oryza sativa f. spontanea</name>
    <dbReference type="NCBI Taxonomy" id="4536"/>
    <lineage>
        <taxon>Eukaryota</taxon>
        <taxon>Viridiplantae</taxon>
        <taxon>Streptophyta</taxon>
        <taxon>Embryophyta</taxon>
        <taxon>Tracheophyta</taxon>
        <taxon>Spermatophyta</taxon>
        <taxon>Magnoliopsida</taxon>
        <taxon>Liliopsida</taxon>
        <taxon>Poales</taxon>
        <taxon>Poaceae</taxon>
        <taxon>BOP clade</taxon>
        <taxon>Oryzoideae</taxon>
        <taxon>Oryzeae</taxon>
        <taxon>Oryzinae</taxon>
        <taxon>Oryza</taxon>
    </lineage>
</organism>
<proteinExistence type="predicted"/>
<dbReference type="AlphaFoldDB" id="A0A0E0J150"/>
<evidence type="ECO:0000313" key="2">
    <source>
        <dbReference type="Proteomes" id="UP000006591"/>
    </source>
</evidence>
<keyword evidence="2" id="KW-1185">Reference proteome</keyword>
<sequence>MENEATTSLSSLAGEPVRALVGRRPGAAISSTEAAAALGRWKRRQSCRIPVVGGWSPRMDAAESITPDCPRDRPTVPPVFAGERGAAKLRRQGELLLVGERERTLRPALAHRGREVEDGGMSRICELCMSMAPLQQQRNISDMILNT</sequence>
<protein>
    <submittedName>
        <fullName evidence="1">Uncharacterized protein</fullName>
    </submittedName>
</protein>
<dbReference type="Proteomes" id="UP000006591">
    <property type="component" value="Chromosome 11"/>
</dbReference>
<reference evidence="1" key="1">
    <citation type="submission" date="2015-04" db="UniProtKB">
        <authorList>
            <consortium name="EnsemblPlants"/>
        </authorList>
    </citation>
    <scope>IDENTIFICATION</scope>
    <source>
        <strain evidence="1">SL10</strain>
    </source>
</reference>
<evidence type="ECO:0000313" key="1">
    <source>
        <dbReference type="EnsemblPlants" id="ONIVA11G10740.1"/>
    </source>
</evidence>
<dbReference type="HOGENOM" id="CLU_148305_0_0_1"/>
<dbReference type="OMA" id="RICELCM"/>
<dbReference type="Gramene" id="ONIVA11G10740.1">
    <property type="protein sequence ID" value="ONIVA11G10740.1"/>
    <property type="gene ID" value="ONIVA11G10740"/>
</dbReference>
<dbReference type="EnsemblPlants" id="ONIVA11G10740.1">
    <property type="protein sequence ID" value="ONIVA11G10740.1"/>
    <property type="gene ID" value="ONIVA11G10740"/>
</dbReference>
<reference evidence="1" key="2">
    <citation type="submission" date="2018-04" db="EMBL/GenBank/DDBJ databases">
        <title>OnivRS2 (Oryza nivara Reference Sequence Version 2).</title>
        <authorList>
            <person name="Zhang J."/>
            <person name="Kudrna D."/>
            <person name="Lee S."/>
            <person name="Talag J."/>
            <person name="Rajasekar S."/>
            <person name="Welchert J."/>
            <person name="Hsing Y.-I."/>
            <person name="Wing R.A."/>
        </authorList>
    </citation>
    <scope>NUCLEOTIDE SEQUENCE [LARGE SCALE GENOMIC DNA]</scope>
    <source>
        <strain evidence="1">SL10</strain>
    </source>
</reference>